<evidence type="ECO:0000256" key="7">
    <source>
        <dbReference type="ARBA" id="ARBA00022898"/>
    </source>
</evidence>
<organism evidence="11 12">
    <name type="scientific">Durusdinium trenchii</name>
    <dbReference type="NCBI Taxonomy" id="1381693"/>
    <lineage>
        <taxon>Eukaryota</taxon>
        <taxon>Sar</taxon>
        <taxon>Alveolata</taxon>
        <taxon>Dinophyceae</taxon>
        <taxon>Suessiales</taxon>
        <taxon>Symbiodiniaceae</taxon>
        <taxon>Durusdinium</taxon>
    </lineage>
</organism>
<dbReference type="NCBIfam" id="TIGR00260">
    <property type="entry name" value="thrC"/>
    <property type="match status" value="1"/>
</dbReference>
<dbReference type="PANTHER" id="PTHR42690:SF1">
    <property type="entry name" value="THREONINE SYNTHASE-LIKE 2"/>
    <property type="match status" value="1"/>
</dbReference>
<keyword evidence="6" id="KW-0791">Threonine biosynthesis</keyword>
<evidence type="ECO:0000259" key="10">
    <source>
        <dbReference type="Pfam" id="PF14821"/>
    </source>
</evidence>
<dbReference type="InterPro" id="IPR051166">
    <property type="entry name" value="Threonine_Synthase"/>
</dbReference>
<keyword evidence="12" id="KW-1185">Reference proteome</keyword>
<dbReference type="Gene3D" id="3.90.1380.10">
    <property type="entry name" value="Threonine synthase, N-terminal domain"/>
    <property type="match status" value="1"/>
</dbReference>
<dbReference type="Pfam" id="PF14821">
    <property type="entry name" value="Thr_synth_N"/>
    <property type="match status" value="1"/>
</dbReference>
<accession>A0ABP0SBX3</accession>
<evidence type="ECO:0000256" key="6">
    <source>
        <dbReference type="ARBA" id="ARBA00022697"/>
    </source>
</evidence>
<evidence type="ECO:0000256" key="1">
    <source>
        <dbReference type="ARBA" id="ARBA00001933"/>
    </source>
</evidence>
<proteinExistence type="inferred from homology"/>
<dbReference type="Proteomes" id="UP001642464">
    <property type="component" value="Unassembled WGS sequence"/>
</dbReference>
<evidence type="ECO:0000256" key="2">
    <source>
        <dbReference type="ARBA" id="ARBA00004979"/>
    </source>
</evidence>
<evidence type="ECO:0000313" key="11">
    <source>
        <dbReference type="EMBL" id="CAK9109816.1"/>
    </source>
</evidence>
<evidence type="ECO:0000256" key="5">
    <source>
        <dbReference type="ARBA" id="ARBA00022605"/>
    </source>
</evidence>
<dbReference type="PANTHER" id="PTHR42690">
    <property type="entry name" value="THREONINE SYNTHASE FAMILY MEMBER"/>
    <property type="match status" value="1"/>
</dbReference>
<feature type="domain" description="Tryptophan synthase beta chain-like PALP" evidence="9">
    <location>
        <begin position="108"/>
        <end position="335"/>
    </location>
</feature>
<dbReference type="SUPFAM" id="SSF53686">
    <property type="entry name" value="Tryptophan synthase beta subunit-like PLP-dependent enzymes"/>
    <property type="match status" value="1"/>
</dbReference>
<dbReference type="InterPro" id="IPR037158">
    <property type="entry name" value="Thr_synth_N_sf"/>
</dbReference>
<dbReference type="Pfam" id="PF00291">
    <property type="entry name" value="PALP"/>
    <property type="match status" value="1"/>
</dbReference>
<dbReference type="InterPro" id="IPR029144">
    <property type="entry name" value="Thr_synth_N"/>
</dbReference>
<evidence type="ECO:0000256" key="8">
    <source>
        <dbReference type="ARBA" id="ARBA00023239"/>
    </source>
</evidence>
<keyword evidence="7" id="KW-0663">Pyridoxal phosphate</keyword>
<dbReference type="Gene3D" id="3.40.50.1100">
    <property type="match status" value="2"/>
</dbReference>
<dbReference type="InterPro" id="IPR000634">
    <property type="entry name" value="Ser/Thr_deHydtase_PyrdxlP-BS"/>
</dbReference>
<keyword evidence="8" id="KW-0456">Lyase</keyword>
<comment type="caution">
    <text evidence="11">The sequence shown here is derived from an EMBL/GenBank/DDBJ whole genome shotgun (WGS) entry which is preliminary data.</text>
</comment>
<gene>
    <name evidence="11" type="ORF">SCF082_LOCUS51023</name>
</gene>
<dbReference type="InterPro" id="IPR036052">
    <property type="entry name" value="TrpB-like_PALP_sf"/>
</dbReference>
<dbReference type="PROSITE" id="PS00165">
    <property type="entry name" value="DEHYDRATASE_SER_THR"/>
    <property type="match status" value="1"/>
</dbReference>
<comment type="cofactor">
    <cofactor evidence="1">
        <name>pyridoxal 5'-phosphate</name>
        <dbReference type="ChEBI" id="CHEBI:597326"/>
    </cofactor>
</comment>
<comment type="similarity">
    <text evidence="3">Belongs to the threonine synthase family.</text>
</comment>
<dbReference type="EMBL" id="CAXAMM010043384">
    <property type="protein sequence ID" value="CAK9109816.1"/>
    <property type="molecule type" value="Genomic_DNA"/>
</dbReference>
<dbReference type="InterPro" id="IPR001926">
    <property type="entry name" value="TrpB-like_PALP"/>
</dbReference>
<feature type="domain" description="Threonine synthase N-terminal" evidence="10">
    <location>
        <begin position="17"/>
        <end position="95"/>
    </location>
</feature>
<dbReference type="Pfam" id="PF24857">
    <property type="entry name" value="THR4_C"/>
    <property type="match status" value="1"/>
</dbReference>
<evidence type="ECO:0000256" key="3">
    <source>
        <dbReference type="ARBA" id="ARBA00005517"/>
    </source>
</evidence>
<dbReference type="CDD" id="cd01560">
    <property type="entry name" value="Thr-synth_2"/>
    <property type="match status" value="1"/>
</dbReference>
<name>A0ABP0SBX3_9DINO</name>
<dbReference type="EC" id="4.2.3.1" evidence="4"/>
<protein>
    <recommendedName>
        <fullName evidence="4">threonine synthase</fullName>
        <ecNumber evidence="4">4.2.3.1</ecNumber>
    </recommendedName>
</protein>
<dbReference type="InterPro" id="IPR004450">
    <property type="entry name" value="Thr_synthase-like"/>
</dbReference>
<evidence type="ECO:0000259" key="9">
    <source>
        <dbReference type="Pfam" id="PF00291"/>
    </source>
</evidence>
<evidence type="ECO:0000256" key="4">
    <source>
        <dbReference type="ARBA" id="ARBA00013028"/>
    </source>
</evidence>
<keyword evidence="5" id="KW-0028">Amino-acid biosynthesis</keyword>
<evidence type="ECO:0000313" key="12">
    <source>
        <dbReference type="Proteomes" id="UP001642464"/>
    </source>
</evidence>
<comment type="pathway">
    <text evidence="2">Amino-acid biosynthesis; L-threonine biosynthesis; L-threonine from L-aspartate: step 5/5.</text>
</comment>
<sequence length="506" mass="56388">MAPSITCVDFGRAETGKYRSTRGGATGLSFEQAVFEGLAPDGGLMVPETVPDVSKIYKGWSKLKFHELAFEVASLFCSTDEVPSADLRQLMQRSYETFDHTEVVPSVKVNDLYVMELFHGPTFAFKDVALQALGNLYEYFLKRNGKRLTVLGATSGDTGGAAIYGMRGKENVDCFILFPEGRVSHIQQQQMTSVLDDNVHCVAIKGTFDDCQDIVKELFADLDFKKAYGLGAVNSINWARIMFQITYYFYTYFKLFPSCDGEITFSVPTGNFGDILAGYYARRMGLPVKNLIVATNSNDILHRFFTNGKYDKYPVKQTMSPSMDIGISSNFERYLYDLFNHDAARLSKAMGDFKSTGKLHVEGEELSRAQKDFVSACATEKHQADTIREYQQKFNYTLCPHTACGISAAEQLRGSLRWASLPNHAMVVLGTAHPGKFADNVIQETGVQVKLPPALDKLMTAETRYEVLNNSAAEVRSAIERNVQGGFSLMPNFLLSLLRKLPCCVR</sequence>
<reference evidence="11 12" key="1">
    <citation type="submission" date="2024-02" db="EMBL/GenBank/DDBJ databases">
        <authorList>
            <person name="Chen Y."/>
            <person name="Shah S."/>
            <person name="Dougan E. K."/>
            <person name="Thang M."/>
            <person name="Chan C."/>
        </authorList>
    </citation>
    <scope>NUCLEOTIDE SEQUENCE [LARGE SCALE GENOMIC DNA]</scope>
</reference>